<evidence type="ECO:0000256" key="5">
    <source>
        <dbReference type="ARBA" id="ARBA00023125"/>
    </source>
</evidence>
<dbReference type="InterPro" id="IPR035500">
    <property type="entry name" value="NHR-like_dom_sf"/>
</dbReference>
<evidence type="ECO:0000256" key="9">
    <source>
        <dbReference type="RuleBase" id="RU004334"/>
    </source>
</evidence>
<dbReference type="GO" id="GO:0000978">
    <property type="term" value="F:RNA polymerase II cis-regulatory region sequence-specific DNA binding"/>
    <property type="evidence" value="ECO:0007669"/>
    <property type="project" value="TreeGrafter"/>
</dbReference>
<evidence type="ECO:0000313" key="12">
    <source>
        <dbReference type="EnsemblMetazoa" id="G3975.1:cds"/>
    </source>
</evidence>
<keyword evidence="3 9" id="KW-0862">Zinc</keyword>
<evidence type="ECO:0000256" key="1">
    <source>
        <dbReference type="ARBA" id="ARBA00022723"/>
    </source>
</evidence>
<evidence type="ECO:0000256" key="4">
    <source>
        <dbReference type="ARBA" id="ARBA00023015"/>
    </source>
</evidence>
<dbReference type="Gene3D" id="1.10.565.10">
    <property type="entry name" value="Retinoid X Receptor"/>
    <property type="match status" value="1"/>
</dbReference>
<dbReference type="PANTHER" id="PTHR24082">
    <property type="entry name" value="NUCLEAR HORMONE RECEPTOR"/>
    <property type="match status" value="1"/>
</dbReference>
<dbReference type="SMART" id="SM00430">
    <property type="entry name" value="HOLI"/>
    <property type="match status" value="1"/>
</dbReference>
<organism evidence="12 13">
    <name type="scientific">Magallana gigas</name>
    <name type="common">Pacific oyster</name>
    <name type="synonym">Crassostrea gigas</name>
    <dbReference type="NCBI Taxonomy" id="29159"/>
    <lineage>
        <taxon>Eukaryota</taxon>
        <taxon>Metazoa</taxon>
        <taxon>Spiralia</taxon>
        <taxon>Lophotrochozoa</taxon>
        <taxon>Mollusca</taxon>
        <taxon>Bivalvia</taxon>
        <taxon>Autobranchia</taxon>
        <taxon>Pteriomorphia</taxon>
        <taxon>Ostreida</taxon>
        <taxon>Ostreoidea</taxon>
        <taxon>Ostreidae</taxon>
        <taxon>Magallana</taxon>
    </lineage>
</organism>
<dbReference type="InterPro" id="IPR001628">
    <property type="entry name" value="Znf_hrmn_rcpt"/>
</dbReference>
<keyword evidence="8 9" id="KW-0539">Nucleus</keyword>
<evidence type="ECO:0000256" key="3">
    <source>
        <dbReference type="ARBA" id="ARBA00022833"/>
    </source>
</evidence>
<evidence type="ECO:0000313" key="13">
    <source>
        <dbReference type="Proteomes" id="UP000005408"/>
    </source>
</evidence>
<evidence type="ECO:0000259" key="10">
    <source>
        <dbReference type="PROSITE" id="PS51030"/>
    </source>
</evidence>
<dbReference type="SUPFAM" id="SSF57716">
    <property type="entry name" value="Glucocorticoid receptor-like (DNA-binding domain)"/>
    <property type="match status" value="1"/>
</dbReference>
<comment type="similarity">
    <text evidence="9">Belongs to the nuclear hormone receptor family.</text>
</comment>
<dbReference type="FunFam" id="3.30.50.10:FF:000056">
    <property type="entry name" value="Peroxisome proliferator-activated receptor gamma"/>
    <property type="match status" value="1"/>
</dbReference>
<dbReference type="SUPFAM" id="SSF48508">
    <property type="entry name" value="Nuclear receptor ligand-binding domain"/>
    <property type="match status" value="1"/>
</dbReference>
<protein>
    <submittedName>
        <fullName evidence="12">Uncharacterized protein</fullName>
    </submittedName>
</protein>
<evidence type="ECO:0000256" key="6">
    <source>
        <dbReference type="ARBA" id="ARBA00023163"/>
    </source>
</evidence>
<evidence type="ECO:0000256" key="7">
    <source>
        <dbReference type="ARBA" id="ARBA00023170"/>
    </source>
</evidence>
<sequence>MTENGVRRVRILPVNRFKTALSGIMELENSTSSVDIILHNQDILESLCDELRSDGSSPVYSSSSPLTSSPTHHGIPPEYCSDVSSTIFDDVFEPQPIKSQTLSRSKLKEYRSKPYQDAKNKQQYTQELDVFCRICGDKASGFHYGVHSCEGCKGFFRRTLKKNLNYRPCSEQSKCKINTASRNKCQYCRYQRCINAGMSKDSVRFGRMPKTEREKLMADKEEMTNNRSGYVIELRTLSDVIKKAFRQNLSPIIENFKNQQEKLEPSSTIDKLLSSDSVYFFRLFQAILCPCCDAVIRFAKSLPNFNDIGMQDKVILMKQGAITVSTIMLQALVTPKYVSFIDQSDFIRVTRTAISDNKTSNLLMQTILLIVDKLTSLELTPMDQALFCGLLIMSDTNGLSEDSIIKNIQNDVLEALRISMKRNHSRKPASLPKLLMLVTDLRQLVDDLSRNMQLHFFDETPDFCNTDPLLRELLDL</sequence>
<dbReference type="Proteomes" id="UP000005408">
    <property type="component" value="Unassembled WGS sequence"/>
</dbReference>
<dbReference type="PRINTS" id="PR00047">
    <property type="entry name" value="STROIDFINGER"/>
</dbReference>
<evidence type="ECO:0000256" key="8">
    <source>
        <dbReference type="ARBA" id="ARBA00023242"/>
    </source>
</evidence>
<keyword evidence="4 9" id="KW-0805">Transcription regulation</keyword>
<dbReference type="InterPro" id="IPR013088">
    <property type="entry name" value="Znf_NHR/GATA"/>
</dbReference>
<dbReference type="GO" id="GO:0019216">
    <property type="term" value="P:regulation of lipid metabolic process"/>
    <property type="evidence" value="ECO:0007669"/>
    <property type="project" value="TreeGrafter"/>
</dbReference>
<dbReference type="SMART" id="SM00399">
    <property type="entry name" value="ZnF_C4"/>
    <property type="match status" value="1"/>
</dbReference>
<keyword evidence="13" id="KW-1185">Reference proteome</keyword>
<dbReference type="PROSITE" id="PS51843">
    <property type="entry name" value="NR_LBD"/>
    <property type="match status" value="1"/>
</dbReference>
<dbReference type="InterPro" id="IPR050234">
    <property type="entry name" value="Nuclear_hormone_rcpt_NR1"/>
</dbReference>
<dbReference type="Pfam" id="PF00105">
    <property type="entry name" value="zf-C4"/>
    <property type="match status" value="1"/>
</dbReference>
<dbReference type="PROSITE" id="PS51030">
    <property type="entry name" value="NUCLEAR_REC_DBD_2"/>
    <property type="match status" value="1"/>
</dbReference>
<feature type="domain" description="Nuclear receptor" evidence="10">
    <location>
        <begin position="129"/>
        <end position="205"/>
    </location>
</feature>
<comment type="subcellular location">
    <subcellularLocation>
        <location evidence="9">Nucleus</location>
    </subcellularLocation>
</comment>
<dbReference type="PROSITE" id="PS00031">
    <property type="entry name" value="NUCLEAR_REC_DBD_1"/>
    <property type="match status" value="1"/>
</dbReference>
<keyword evidence="5 9" id="KW-0238">DNA-binding</keyword>
<proteinExistence type="inferred from homology"/>
<feature type="domain" description="NR LBD" evidence="11">
    <location>
        <begin position="248"/>
        <end position="474"/>
    </location>
</feature>
<keyword evidence="2 9" id="KW-0863">Zinc-finger</keyword>
<dbReference type="PRINTS" id="PR00398">
    <property type="entry name" value="STRDHORMONER"/>
</dbReference>
<dbReference type="GO" id="GO:0030154">
    <property type="term" value="P:cell differentiation"/>
    <property type="evidence" value="ECO:0007669"/>
    <property type="project" value="TreeGrafter"/>
</dbReference>
<evidence type="ECO:0000256" key="2">
    <source>
        <dbReference type="ARBA" id="ARBA00022771"/>
    </source>
</evidence>
<dbReference type="InterPro" id="IPR000536">
    <property type="entry name" value="Nucl_hrmn_rcpt_lig-bd"/>
</dbReference>
<accession>A0A8W8N5H7</accession>
<dbReference type="AlphaFoldDB" id="A0A8W8N5H7"/>
<dbReference type="Pfam" id="PF00104">
    <property type="entry name" value="Hormone_recep"/>
    <property type="match status" value="1"/>
</dbReference>
<dbReference type="GO" id="GO:0008270">
    <property type="term" value="F:zinc ion binding"/>
    <property type="evidence" value="ECO:0007669"/>
    <property type="project" value="UniProtKB-KW"/>
</dbReference>
<dbReference type="PANTHER" id="PTHR24082:SF497">
    <property type="entry name" value="PEROXISOME PROLIFERATOR-ACTIVATED RECEPTOR GAMMA-LIKE"/>
    <property type="match status" value="1"/>
</dbReference>
<dbReference type="GO" id="GO:0004879">
    <property type="term" value="F:nuclear receptor activity"/>
    <property type="evidence" value="ECO:0007669"/>
    <property type="project" value="TreeGrafter"/>
</dbReference>
<dbReference type="GO" id="GO:0005634">
    <property type="term" value="C:nucleus"/>
    <property type="evidence" value="ECO:0007669"/>
    <property type="project" value="UniProtKB-SubCell"/>
</dbReference>
<keyword evidence="6 9" id="KW-0804">Transcription</keyword>
<reference evidence="12" key="1">
    <citation type="submission" date="2022-08" db="UniProtKB">
        <authorList>
            <consortium name="EnsemblMetazoa"/>
        </authorList>
    </citation>
    <scope>IDENTIFICATION</scope>
    <source>
        <strain evidence="12">05x7-T-G4-1.051#20</strain>
    </source>
</reference>
<dbReference type="EnsemblMetazoa" id="G3975.1">
    <property type="protein sequence ID" value="G3975.1:cds"/>
    <property type="gene ID" value="G3975"/>
</dbReference>
<keyword evidence="1 9" id="KW-0479">Metal-binding</keyword>
<dbReference type="GO" id="GO:0009755">
    <property type="term" value="P:hormone-mediated signaling pathway"/>
    <property type="evidence" value="ECO:0007669"/>
    <property type="project" value="TreeGrafter"/>
</dbReference>
<name>A0A8W8N5H7_MAGGI</name>
<dbReference type="GO" id="GO:0000122">
    <property type="term" value="P:negative regulation of transcription by RNA polymerase II"/>
    <property type="evidence" value="ECO:0007669"/>
    <property type="project" value="TreeGrafter"/>
</dbReference>
<keyword evidence="7 9" id="KW-0675">Receptor</keyword>
<dbReference type="GO" id="GO:0045944">
    <property type="term" value="P:positive regulation of transcription by RNA polymerase II"/>
    <property type="evidence" value="ECO:0007669"/>
    <property type="project" value="TreeGrafter"/>
</dbReference>
<evidence type="ECO:0000259" key="11">
    <source>
        <dbReference type="PROSITE" id="PS51843"/>
    </source>
</evidence>
<dbReference type="InterPro" id="IPR001723">
    <property type="entry name" value="Nuclear_hrmn_rcpt"/>
</dbReference>
<dbReference type="Gene3D" id="3.30.50.10">
    <property type="entry name" value="Erythroid Transcription Factor GATA-1, subunit A"/>
    <property type="match status" value="1"/>
</dbReference>